<feature type="transmembrane region" description="Helical" evidence="7">
    <location>
        <begin position="145"/>
        <end position="165"/>
    </location>
</feature>
<dbReference type="EC" id="2.3.1.225" evidence="7"/>
<keyword evidence="10" id="KW-1185">Reference proteome</keyword>
<organism evidence="9 10">
    <name type="scientific">Bursaphelenchus okinawaensis</name>
    <dbReference type="NCBI Taxonomy" id="465554"/>
    <lineage>
        <taxon>Eukaryota</taxon>
        <taxon>Metazoa</taxon>
        <taxon>Ecdysozoa</taxon>
        <taxon>Nematoda</taxon>
        <taxon>Chromadorea</taxon>
        <taxon>Rhabditida</taxon>
        <taxon>Tylenchina</taxon>
        <taxon>Tylenchomorpha</taxon>
        <taxon>Aphelenchoidea</taxon>
        <taxon>Aphelenchoididae</taxon>
        <taxon>Bursaphelenchus</taxon>
    </lineage>
</organism>
<proteinExistence type="inferred from homology"/>
<evidence type="ECO:0000259" key="8">
    <source>
        <dbReference type="Pfam" id="PF01529"/>
    </source>
</evidence>
<comment type="subcellular location">
    <subcellularLocation>
        <location evidence="1">Membrane</location>
        <topology evidence="1">Multi-pass membrane protein</topology>
    </subcellularLocation>
</comment>
<sequence length="240" mass="28309">MTDLEFSNYVSLTEEQEIARAKDRNVKLYIGRQRGSPFCYFCQNFKPLNAHHCSVCDRCIYKMDHHCVFINNCVGALNHRYFLQFLGFTTVACSLFCIFTVDAVYYNVIDFLLGKGKYSYCNIEGIEKWGLKNTLCYFRMTVPTIITVIYSLAFQLTGFVGCMFWSNFTMVSFNTYNIDYMKNGTLSFTRMMLWPFGAKDFRRNWRSFLGLYSGRQFWSHILLPSTHKTYIEELQYSYEV</sequence>
<dbReference type="GO" id="GO:0016020">
    <property type="term" value="C:membrane"/>
    <property type="evidence" value="ECO:0007669"/>
    <property type="project" value="UniProtKB-SubCell"/>
</dbReference>
<dbReference type="EMBL" id="CAJFCW020000003">
    <property type="protein sequence ID" value="CAG9105300.1"/>
    <property type="molecule type" value="Genomic_DNA"/>
</dbReference>
<gene>
    <name evidence="9" type="ORF">BOKJ2_LOCUS6425</name>
</gene>
<dbReference type="InterPro" id="IPR039859">
    <property type="entry name" value="PFA4/ZDH16/20/ERF2-like"/>
</dbReference>
<evidence type="ECO:0000256" key="5">
    <source>
        <dbReference type="ARBA" id="ARBA00023136"/>
    </source>
</evidence>
<evidence type="ECO:0000256" key="1">
    <source>
        <dbReference type="ARBA" id="ARBA00004141"/>
    </source>
</evidence>
<name>A0A811KKU6_9BILA</name>
<evidence type="ECO:0000256" key="7">
    <source>
        <dbReference type="RuleBase" id="RU079119"/>
    </source>
</evidence>
<keyword evidence="5 7" id="KW-0472">Membrane</keyword>
<keyword evidence="6 7" id="KW-0012">Acyltransferase</keyword>
<dbReference type="GO" id="GO:0019706">
    <property type="term" value="F:protein-cysteine S-palmitoyltransferase activity"/>
    <property type="evidence" value="ECO:0007669"/>
    <property type="project" value="UniProtKB-EC"/>
</dbReference>
<feature type="transmembrane region" description="Helical" evidence="7">
    <location>
        <begin position="85"/>
        <end position="106"/>
    </location>
</feature>
<dbReference type="Pfam" id="PF01529">
    <property type="entry name" value="DHHC"/>
    <property type="match status" value="1"/>
</dbReference>
<dbReference type="Proteomes" id="UP000783686">
    <property type="component" value="Unassembled WGS sequence"/>
</dbReference>
<dbReference type="PANTHER" id="PTHR12246">
    <property type="entry name" value="PALMITOYLTRANSFERASE ZDHHC16"/>
    <property type="match status" value="1"/>
</dbReference>
<evidence type="ECO:0000313" key="10">
    <source>
        <dbReference type="Proteomes" id="UP000614601"/>
    </source>
</evidence>
<comment type="caution">
    <text evidence="9">The sequence shown here is derived from an EMBL/GenBank/DDBJ whole genome shotgun (WGS) entry which is preliminary data.</text>
</comment>
<evidence type="ECO:0000256" key="3">
    <source>
        <dbReference type="ARBA" id="ARBA00022692"/>
    </source>
</evidence>
<evidence type="ECO:0000313" key="9">
    <source>
        <dbReference type="EMBL" id="CAD5216102.1"/>
    </source>
</evidence>
<evidence type="ECO:0000256" key="4">
    <source>
        <dbReference type="ARBA" id="ARBA00022989"/>
    </source>
</evidence>
<keyword evidence="3 7" id="KW-0812">Transmembrane</keyword>
<comment type="catalytic activity">
    <reaction evidence="7">
        <text>L-cysteinyl-[protein] + hexadecanoyl-CoA = S-hexadecanoyl-L-cysteinyl-[protein] + CoA</text>
        <dbReference type="Rhea" id="RHEA:36683"/>
        <dbReference type="Rhea" id="RHEA-COMP:10131"/>
        <dbReference type="Rhea" id="RHEA-COMP:11032"/>
        <dbReference type="ChEBI" id="CHEBI:29950"/>
        <dbReference type="ChEBI" id="CHEBI:57287"/>
        <dbReference type="ChEBI" id="CHEBI:57379"/>
        <dbReference type="ChEBI" id="CHEBI:74151"/>
        <dbReference type="EC" id="2.3.1.225"/>
    </reaction>
</comment>
<reference evidence="9" key="1">
    <citation type="submission" date="2020-09" db="EMBL/GenBank/DDBJ databases">
        <authorList>
            <person name="Kikuchi T."/>
        </authorList>
    </citation>
    <scope>NUCLEOTIDE SEQUENCE</scope>
    <source>
        <strain evidence="9">SH1</strain>
    </source>
</reference>
<dbReference type="InterPro" id="IPR001594">
    <property type="entry name" value="Palmitoyltrfase_DHHC"/>
</dbReference>
<dbReference type="AlphaFoldDB" id="A0A811KKU6"/>
<dbReference type="Proteomes" id="UP000614601">
    <property type="component" value="Unassembled WGS sequence"/>
</dbReference>
<evidence type="ECO:0000256" key="2">
    <source>
        <dbReference type="ARBA" id="ARBA00022679"/>
    </source>
</evidence>
<dbReference type="EMBL" id="CAJFDH010000003">
    <property type="protein sequence ID" value="CAD5216102.1"/>
    <property type="molecule type" value="Genomic_DNA"/>
</dbReference>
<comment type="similarity">
    <text evidence="7">Belongs to the DHHC palmitoyltransferase family.</text>
</comment>
<dbReference type="OrthoDB" id="331948at2759"/>
<feature type="domain" description="Palmitoyltransferase DHHC" evidence="8">
    <location>
        <begin position="37"/>
        <end position="182"/>
    </location>
</feature>
<comment type="domain">
    <text evidence="7">The DHHC domain is required for palmitoyltransferase activity.</text>
</comment>
<keyword evidence="4 7" id="KW-1133">Transmembrane helix</keyword>
<evidence type="ECO:0000256" key="6">
    <source>
        <dbReference type="ARBA" id="ARBA00023315"/>
    </source>
</evidence>
<protein>
    <recommendedName>
        <fullName evidence="7">Palmitoyltransferase</fullName>
        <ecNumber evidence="7">2.3.1.225</ecNumber>
    </recommendedName>
</protein>
<accession>A0A811KKU6</accession>
<dbReference type="PROSITE" id="PS50216">
    <property type="entry name" value="DHHC"/>
    <property type="match status" value="1"/>
</dbReference>
<keyword evidence="2 7" id="KW-0808">Transferase</keyword>